<gene>
    <name evidence="1" type="ORF">FA14DRAFT_127425</name>
</gene>
<reference evidence="1 2" key="1">
    <citation type="journal article" date="2018" name="Mol. Biol. Evol.">
        <title>Broad Genomic Sampling Reveals a Smut Pathogenic Ancestry of the Fungal Clade Ustilaginomycotina.</title>
        <authorList>
            <person name="Kijpornyongpan T."/>
            <person name="Mondo S.J."/>
            <person name="Barry K."/>
            <person name="Sandor L."/>
            <person name="Lee J."/>
            <person name="Lipzen A."/>
            <person name="Pangilinan J."/>
            <person name="LaButti K."/>
            <person name="Hainaut M."/>
            <person name="Henrissat B."/>
            <person name="Grigoriev I.V."/>
            <person name="Spatafora J.W."/>
            <person name="Aime M.C."/>
        </authorList>
    </citation>
    <scope>NUCLEOTIDE SEQUENCE [LARGE SCALE GENOMIC DNA]</scope>
    <source>
        <strain evidence="1 2">MCA 3882</strain>
    </source>
</reference>
<organism evidence="1 2">
    <name type="scientific">Meira miltonrushii</name>
    <dbReference type="NCBI Taxonomy" id="1280837"/>
    <lineage>
        <taxon>Eukaryota</taxon>
        <taxon>Fungi</taxon>
        <taxon>Dikarya</taxon>
        <taxon>Basidiomycota</taxon>
        <taxon>Ustilaginomycotina</taxon>
        <taxon>Exobasidiomycetes</taxon>
        <taxon>Exobasidiales</taxon>
        <taxon>Brachybasidiaceae</taxon>
        <taxon>Meira</taxon>
    </lineage>
</organism>
<dbReference type="InParanoid" id="A0A316V2T5"/>
<sequence>PQQIVATRLLYCLQHPVPIQVVCKGFTPVHMYFCYSPAQICNISVTHPKQAHLWFTNAKHSI</sequence>
<accession>A0A316V2T5</accession>
<protein>
    <submittedName>
        <fullName evidence="1">Uncharacterized protein</fullName>
    </submittedName>
</protein>
<name>A0A316V2T5_9BASI</name>
<keyword evidence="2" id="KW-1185">Reference proteome</keyword>
<dbReference type="EMBL" id="KZ819606">
    <property type="protein sequence ID" value="PWN31866.1"/>
    <property type="molecule type" value="Genomic_DNA"/>
</dbReference>
<evidence type="ECO:0000313" key="2">
    <source>
        <dbReference type="Proteomes" id="UP000245771"/>
    </source>
</evidence>
<evidence type="ECO:0000313" key="1">
    <source>
        <dbReference type="EMBL" id="PWN31866.1"/>
    </source>
</evidence>
<dbReference type="Proteomes" id="UP000245771">
    <property type="component" value="Unassembled WGS sequence"/>
</dbReference>
<feature type="non-terminal residue" evidence="1">
    <location>
        <position position="1"/>
    </location>
</feature>
<dbReference type="AlphaFoldDB" id="A0A316V2T5"/>
<proteinExistence type="predicted"/>